<evidence type="ECO:0000313" key="2">
    <source>
        <dbReference type="EMBL" id="KAK3051040.1"/>
    </source>
</evidence>
<proteinExistence type="predicted"/>
<keyword evidence="1" id="KW-0472">Membrane</keyword>
<sequence length="136" mass="15443">MTTTTHHASQPLELPEAIWARKSLNNIREAFREPHPFERKSAIYKPHSVPWTVYGRRNLRTAVLFFPAMALFFGWPFAVEALSDYRNGVYVKSEVARLPAGADIKSQKPKQLVSLRQKLHVQQQAIPLQLLAAGPV</sequence>
<reference evidence="2" key="1">
    <citation type="submission" date="2023-04" db="EMBL/GenBank/DDBJ databases">
        <title>Black Yeasts Isolated from many extreme environments.</title>
        <authorList>
            <person name="Coleine C."/>
            <person name="Stajich J.E."/>
            <person name="Selbmann L."/>
        </authorList>
    </citation>
    <scope>NUCLEOTIDE SEQUENCE</scope>
    <source>
        <strain evidence="2">CCFEE 5312</strain>
    </source>
</reference>
<organism evidence="2 3">
    <name type="scientific">Extremus antarcticus</name>
    <dbReference type="NCBI Taxonomy" id="702011"/>
    <lineage>
        <taxon>Eukaryota</taxon>
        <taxon>Fungi</taxon>
        <taxon>Dikarya</taxon>
        <taxon>Ascomycota</taxon>
        <taxon>Pezizomycotina</taxon>
        <taxon>Dothideomycetes</taxon>
        <taxon>Dothideomycetidae</taxon>
        <taxon>Mycosphaerellales</taxon>
        <taxon>Extremaceae</taxon>
        <taxon>Extremus</taxon>
    </lineage>
</organism>
<dbReference type="AlphaFoldDB" id="A0AAJ0DBS5"/>
<keyword evidence="1" id="KW-1133">Transmembrane helix</keyword>
<keyword evidence="1" id="KW-0812">Transmembrane</keyword>
<evidence type="ECO:0000313" key="3">
    <source>
        <dbReference type="Proteomes" id="UP001271007"/>
    </source>
</evidence>
<dbReference type="EMBL" id="JAWDJX010000028">
    <property type="protein sequence ID" value="KAK3051040.1"/>
    <property type="molecule type" value="Genomic_DNA"/>
</dbReference>
<comment type="caution">
    <text evidence="2">The sequence shown here is derived from an EMBL/GenBank/DDBJ whole genome shotgun (WGS) entry which is preliminary data.</text>
</comment>
<feature type="transmembrane region" description="Helical" evidence="1">
    <location>
        <begin position="61"/>
        <end position="78"/>
    </location>
</feature>
<keyword evidence="3" id="KW-1185">Reference proteome</keyword>
<name>A0AAJ0DBS5_9PEZI</name>
<protein>
    <submittedName>
        <fullName evidence="2">Uncharacterized protein</fullName>
    </submittedName>
</protein>
<gene>
    <name evidence="2" type="ORF">LTR09_007789</name>
</gene>
<dbReference type="Proteomes" id="UP001271007">
    <property type="component" value="Unassembled WGS sequence"/>
</dbReference>
<evidence type="ECO:0000256" key="1">
    <source>
        <dbReference type="SAM" id="Phobius"/>
    </source>
</evidence>
<accession>A0AAJ0DBS5</accession>